<keyword evidence="3 11" id="KW-0378">Hydrolase</keyword>
<evidence type="ECO:0000259" key="13">
    <source>
        <dbReference type="PROSITE" id="PS51217"/>
    </source>
</evidence>
<dbReference type="Gene3D" id="1.10.486.10">
    <property type="entry name" value="PCRA, domain 4"/>
    <property type="match status" value="1"/>
</dbReference>
<feature type="domain" description="UvrD-like helicase C-terminal" evidence="13">
    <location>
        <begin position="292"/>
        <end position="435"/>
    </location>
</feature>
<name>D1PRL0_9FIRM</name>
<dbReference type="SUPFAM" id="SSF52540">
    <property type="entry name" value="P-loop containing nucleoside triphosphate hydrolases"/>
    <property type="match status" value="1"/>
</dbReference>
<evidence type="ECO:0000256" key="8">
    <source>
        <dbReference type="ARBA" id="ARBA00034617"/>
    </source>
</evidence>
<evidence type="ECO:0000313" key="15">
    <source>
        <dbReference type="Proteomes" id="UP000003438"/>
    </source>
</evidence>
<dbReference type="PANTHER" id="PTHR11070:SF2">
    <property type="entry name" value="ATP-DEPENDENT DNA HELICASE SRS2"/>
    <property type="match status" value="1"/>
</dbReference>
<keyword evidence="15" id="KW-1185">Reference proteome</keyword>
<dbReference type="eggNOG" id="COG0210">
    <property type="taxonomic scope" value="Bacteria"/>
</dbReference>
<dbReference type="RefSeq" id="WP_007048388.1">
    <property type="nucleotide sequence ID" value="NZ_GG704771.1"/>
</dbReference>
<dbReference type="InterPro" id="IPR000212">
    <property type="entry name" value="DNA_helicase_UvrD/REP"/>
</dbReference>
<dbReference type="InterPro" id="IPR014017">
    <property type="entry name" value="DNA_helicase_UvrD-like_C"/>
</dbReference>
<dbReference type="Pfam" id="PF13361">
    <property type="entry name" value="UvrD_C"/>
    <property type="match status" value="1"/>
</dbReference>
<dbReference type="Gene3D" id="1.10.10.160">
    <property type="match status" value="1"/>
</dbReference>
<dbReference type="Proteomes" id="UP000003438">
    <property type="component" value="Unassembled WGS sequence"/>
</dbReference>
<feature type="non-terminal residue" evidence="14">
    <location>
        <position position="435"/>
    </location>
</feature>
<evidence type="ECO:0000256" key="1">
    <source>
        <dbReference type="ARBA" id="ARBA00009922"/>
    </source>
</evidence>
<evidence type="ECO:0000256" key="4">
    <source>
        <dbReference type="ARBA" id="ARBA00022806"/>
    </source>
</evidence>
<dbReference type="GO" id="GO:0003677">
    <property type="term" value="F:DNA binding"/>
    <property type="evidence" value="ECO:0007669"/>
    <property type="project" value="UniProtKB-KW"/>
</dbReference>
<evidence type="ECO:0000256" key="10">
    <source>
        <dbReference type="ARBA" id="ARBA00048988"/>
    </source>
</evidence>
<gene>
    <name evidence="14" type="ORF">SUBVAR_07039</name>
</gene>
<evidence type="ECO:0000256" key="7">
    <source>
        <dbReference type="ARBA" id="ARBA00023235"/>
    </source>
</evidence>
<keyword evidence="5 11" id="KW-0067">ATP-binding</keyword>
<dbReference type="EC" id="5.6.2.4" evidence="9"/>
<comment type="caution">
    <text evidence="14">The sequence shown here is derived from an EMBL/GenBank/DDBJ whole genome shotgun (WGS) entry which is preliminary data.</text>
</comment>
<evidence type="ECO:0000259" key="12">
    <source>
        <dbReference type="PROSITE" id="PS51198"/>
    </source>
</evidence>
<dbReference type="Gene3D" id="3.40.50.300">
    <property type="entry name" value="P-loop containing nucleotide triphosphate hydrolases"/>
    <property type="match status" value="2"/>
</dbReference>
<organism evidence="14 15">
    <name type="scientific">Subdoligranulum variabile DSM 15176</name>
    <dbReference type="NCBI Taxonomy" id="411471"/>
    <lineage>
        <taxon>Bacteria</taxon>
        <taxon>Bacillati</taxon>
        <taxon>Bacillota</taxon>
        <taxon>Clostridia</taxon>
        <taxon>Eubacteriales</taxon>
        <taxon>Oscillospiraceae</taxon>
        <taxon>Subdoligranulum</taxon>
    </lineage>
</organism>
<protein>
    <recommendedName>
        <fullName evidence="9">DNA 3'-5' helicase</fullName>
        <ecNumber evidence="9">5.6.2.4</ecNumber>
    </recommendedName>
</protein>
<dbReference type="OrthoDB" id="9810135at2"/>
<evidence type="ECO:0000256" key="5">
    <source>
        <dbReference type="ARBA" id="ARBA00022840"/>
    </source>
</evidence>
<evidence type="ECO:0000256" key="6">
    <source>
        <dbReference type="ARBA" id="ARBA00023125"/>
    </source>
</evidence>
<dbReference type="HOGENOM" id="CLU_630970_0_0_9"/>
<feature type="domain" description="UvrD-like helicase ATP-binding" evidence="12">
    <location>
        <begin position="12"/>
        <end position="291"/>
    </location>
</feature>
<dbReference type="EMBL" id="ACBY02000061">
    <property type="protein sequence ID" value="EFB74668.1"/>
    <property type="molecule type" value="Genomic_DNA"/>
</dbReference>
<dbReference type="PROSITE" id="PS51198">
    <property type="entry name" value="UVRD_HELICASE_ATP_BIND"/>
    <property type="match status" value="1"/>
</dbReference>
<proteinExistence type="inferred from homology"/>
<evidence type="ECO:0000256" key="2">
    <source>
        <dbReference type="ARBA" id="ARBA00022741"/>
    </source>
</evidence>
<keyword evidence="4 11" id="KW-0347">Helicase</keyword>
<dbReference type="CDD" id="cd17932">
    <property type="entry name" value="DEXQc_UvrD"/>
    <property type="match status" value="1"/>
</dbReference>
<dbReference type="InterPro" id="IPR027417">
    <property type="entry name" value="P-loop_NTPase"/>
</dbReference>
<comment type="catalytic activity">
    <reaction evidence="8">
        <text>Couples ATP hydrolysis with the unwinding of duplex DNA by translocating in the 3'-5' direction.</text>
        <dbReference type="EC" id="5.6.2.4"/>
    </reaction>
</comment>
<evidence type="ECO:0000256" key="9">
    <source>
        <dbReference type="ARBA" id="ARBA00034808"/>
    </source>
</evidence>
<dbReference type="InterPro" id="IPR013986">
    <property type="entry name" value="DExx_box_DNA_helicase_dom_sf"/>
</dbReference>
<keyword evidence="6" id="KW-0238">DNA-binding</keyword>
<dbReference type="Pfam" id="PF00580">
    <property type="entry name" value="UvrD-helicase"/>
    <property type="match status" value="1"/>
</dbReference>
<keyword evidence="2 11" id="KW-0547">Nucleotide-binding</keyword>
<dbReference type="PANTHER" id="PTHR11070">
    <property type="entry name" value="UVRD / RECB / PCRA DNA HELICASE FAMILY MEMBER"/>
    <property type="match status" value="1"/>
</dbReference>
<dbReference type="GO" id="GO:0016887">
    <property type="term" value="F:ATP hydrolysis activity"/>
    <property type="evidence" value="ECO:0007669"/>
    <property type="project" value="RHEA"/>
</dbReference>
<feature type="binding site" evidence="11">
    <location>
        <begin position="33"/>
        <end position="40"/>
    </location>
    <ligand>
        <name>ATP</name>
        <dbReference type="ChEBI" id="CHEBI:30616"/>
    </ligand>
</feature>
<dbReference type="GO" id="GO:0000725">
    <property type="term" value="P:recombinational repair"/>
    <property type="evidence" value="ECO:0007669"/>
    <property type="project" value="TreeGrafter"/>
</dbReference>
<accession>D1PRL0</accession>
<comment type="similarity">
    <text evidence="1">Belongs to the helicase family. UvrD subfamily.</text>
</comment>
<evidence type="ECO:0000313" key="14">
    <source>
        <dbReference type="EMBL" id="EFB74668.1"/>
    </source>
</evidence>
<sequence>MEEQQFFQEHMASFNDQQRAAVTAVDGPVLLLAVPGSGKTTVLVTRLGYMVQCRGIPPESILTMTYTVAATREMRTRFAARFGAELAERLPFRTINGVSAVILQYYSRRYHRQQPQLMTNEGELTRLLTQLYQQVAEDYPTDSTLKELRTAITYIKNMALDEEGIAALETDLPDLPALYHRYQAELKRRGWMDYDDQMVFALQILKAVPAVLGYFQDRYRYLCVDESQDTSKIQHEIIALLAGRSRNLFMVGDEDQSIYGFRAAYPQALMEFEKVWPGARVLLMEHNYRSGTEIVDAANHFVARNRYRRPKVMRATCGDQGPLEIVKITKREEQFTWLFERVRRGEKLAVLFRNNESALPLIDLCERHSLAYRFPRSDLTFFTDKIVLDVADLLQLARHPADSTLFMKLYYKFGLPIARRQAVYACGASGRSGRP</sequence>
<evidence type="ECO:0000256" key="3">
    <source>
        <dbReference type="ARBA" id="ARBA00022801"/>
    </source>
</evidence>
<comment type="catalytic activity">
    <reaction evidence="10">
        <text>ATP + H2O = ADP + phosphate + H(+)</text>
        <dbReference type="Rhea" id="RHEA:13065"/>
        <dbReference type="ChEBI" id="CHEBI:15377"/>
        <dbReference type="ChEBI" id="CHEBI:15378"/>
        <dbReference type="ChEBI" id="CHEBI:30616"/>
        <dbReference type="ChEBI" id="CHEBI:43474"/>
        <dbReference type="ChEBI" id="CHEBI:456216"/>
        <dbReference type="EC" id="5.6.2.4"/>
    </reaction>
</comment>
<reference evidence="14" key="1">
    <citation type="submission" date="2009-12" db="EMBL/GenBank/DDBJ databases">
        <authorList>
            <person name="Weinstock G."/>
            <person name="Sodergren E."/>
            <person name="Clifton S."/>
            <person name="Fulton L."/>
            <person name="Fulton B."/>
            <person name="Courtney L."/>
            <person name="Fronick C."/>
            <person name="Harrison M."/>
            <person name="Strong C."/>
            <person name="Farmer C."/>
            <person name="Delahaunty K."/>
            <person name="Markovic C."/>
            <person name="Hall O."/>
            <person name="Minx P."/>
            <person name="Tomlinson C."/>
            <person name="Mitreva M."/>
            <person name="Nelson J."/>
            <person name="Hou S."/>
            <person name="Wollam A."/>
            <person name="Pepin K.H."/>
            <person name="Johnson M."/>
            <person name="Bhonagiri V."/>
            <person name="Nash W.E."/>
            <person name="Warren W."/>
            <person name="Chinwalla A."/>
            <person name="Mardis E.R."/>
            <person name="Wilson R.K."/>
        </authorList>
    </citation>
    <scope>NUCLEOTIDE SEQUENCE [LARGE SCALE GENOMIC DNA]</scope>
    <source>
        <strain evidence="14">DSM 15176</strain>
    </source>
</reference>
<evidence type="ECO:0000256" key="11">
    <source>
        <dbReference type="PROSITE-ProRule" id="PRU00560"/>
    </source>
</evidence>
<dbReference type="GO" id="GO:0043138">
    <property type="term" value="F:3'-5' DNA helicase activity"/>
    <property type="evidence" value="ECO:0007669"/>
    <property type="project" value="UniProtKB-EC"/>
</dbReference>
<dbReference type="AlphaFoldDB" id="D1PRL0"/>
<dbReference type="GO" id="GO:0005524">
    <property type="term" value="F:ATP binding"/>
    <property type="evidence" value="ECO:0007669"/>
    <property type="project" value="UniProtKB-UniRule"/>
</dbReference>
<keyword evidence="7" id="KW-0413">Isomerase</keyword>
<dbReference type="PROSITE" id="PS51217">
    <property type="entry name" value="UVRD_HELICASE_CTER"/>
    <property type="match status" value="1"/>
</dbReference>
<dbReference type="InterPro" id="IPR014016">
    <property type="entry name" value="UvrD-like_ATP-bd"/>
</dbReference>
<dbReference type="STRING" id="411471.SUBVAR_07039"/>